<reference evidence="3 4" key="1">
    <citation type="journal article" date="2016" name="Mol. Biol. Evol.">
        <title>Comparative Genomics of Early-Diverging Mushroom-Forming Fungi Provides Insights into the Origins of Lignocellulose Decay Capabilities.</title>
        <authorList>
            <person name="Nagy L.G."/>
            <person name="Riley R."/>
            <person name="Tritt A."/>
            <person name="Adam C."/>
            <person name="Daum C."/>
            <person name="Floudas D."/>
            <person name="Sun H."/>
            <person name="Yadav J.S."/>
            <person name="Pangilinan J."/>
            <person name="Larsson K.H."/>
            <person name="Matsuura K."/>
            <person name="Barry K."/>
            <person name="Labutti K."/>
            <person name="Kuo R."/>
            <person name="Ohm R.A."/>
            <person name="Bhattacharya S.S."/>
            <person name="Shirouzu T."/>
            <person name="Yoshinaga Y."/>
            <person name="Martin F.M."/>
            <person name="Grigoriev I.V."/>
            <person name="Hibbett D.S."/>
        </authorList>
    </citation>
    <scope>NUCLEOTIDE SEQUENCE [LARGE SCALE GENOMIC DNA]</scope>
    <source>
        <strain evidence="3 4">HHB12029</strain>
    </source>
</reference>
<accession>A0A165NAT8</accession>
<feature type="domain" description="DUF6534" evidence="2">
    <location>
        <begin position="183"/>
        <end position="270"/>
    </location>
</feature>
<keyword evidence="1" id="KW-0472">Membrane</keyword>
<dbReference type="AlphaFoldDB" id="A0A165NAT8"/>
<feature type="transmembrane region" description="Helical" evidence="1">
    <location>
        <begin position="174"/>
        <end position="197"/>
    </location>
</feature>
<keyword evidence="1" id="KW-0812">Transmembrane</keyword>
<keyword evidence="1" id="KW-1133">Transmembrane helix</keyword>
<sequence>MSNGTPPAYPPEVQFIVDHHALTLGTWFCGAIGDFFLTGALVCMSFDYWSRYSTSDATINRVFVAVGFVLNIIKSAQTAAILWHKLIAGFGNYLDAAYSSPWYISIEPLTTEIVCFSAQVYFITRLWRMVGGLRLLLIPLVPSVLMGLAGHAAMAVQVFHLSGVDAMPNLQKTYYVALVGIVSSDIIVTTALSYYLWESRTGFKRTDNLIARLLHLTWITAALPMITSLLNLITYITLAPSGNSTFIAFNLIMPKLYTLSQMYTLNTRKSLTFGEKSDQFDTGIDRTDTVHTNPVRFTDARSGLNTTTSIKFAIPTSHEESDDSRELDEFTKSRLPVVV</sequence>
<feature type="transmembrane region" description="Helical" evidence="1">
    <location>
        <begin position="62"/>
        <end position="82"/>
    </location>
</feature>
<evidence type="ECO:0000313" key="3">
    <source>
        <dbReference type="EMBL" id="KZW00476.1"/>
    </source>
</evidence>
<dbReference type="EMBL" id="KV425900">
    <property type="protein sequence ID" value="KZW00476.1"/>
    <property type="molecule type" value="Genomic_DNA"/>
</dbReference>
<dbReference type="STRING" id="1314781.A0A165NAT8"/>
<dbReference type="InParanoid" id="A0A165NAT8"/>
<evidence type="ECO:0000259" key="2">
    <source>
        <dbReference type="Pfam" id="PF20152"/>
    </source>
</evidence>
<gene>
    <name evidence="3" type="ORF">EXIGLDRAFT_761569</name>
</gene>
<dbReference type="Proteomes" id="UP000077266">
    <property type="component" value="Unassembled WGS sequence"/>
</dbReference>
<name>A0A165NAT8_EXIGL</name>
<dbReference type="Pfam" id="PF20152">
    <property type="entry name" value="DUF6534"/>
    <property type="match status" value="1"/>
</dbReference>
<dbReference type="PANTHER" id="PTHR40465:SF1">
    <property type="entry name" value="DUF6534 DOMAIN-CONTAINING PROTEIN"/>
    <property type="match status" value="1"/>
</dbReference>
<feature type="transmembrane region" description="Helical" evidence="1">
    <location>
        <begin position="135"/>
        <end position="154"/>
    </location>
</feature>
<dbReference type="OrthoDB" id="3020065at2759"/>
<organism evidence="3 4">
    <name type="scientific">Exidia glandulosa HHB12029</name>
    <dbReference type="NCBI Taxonomy" id="1314781"/>
    <lineage>
        <taxon>Eukaryota</taxon>
        <taxon>Fungi</taxon>
        <taxon>Dikarya</taxon>
        <taxon>Basidiomycota</taxon>
        <taxon>Agaricomycotina</taxon>
        <taxon>Agaricomycetes</taxon>
        <taxon>Auriculariales</taxon>
        <taxon>Exidiaceae</taxon>
        <taxon>Exidia</taxon>
    </lineage>
</organism>
<feature type="transmembrane region" description="Helical" evidence="1">
    <location>
        <begin position="24"/>
        <end position="50"/>
    </location>
</feature>
<evidence type="ECO:0000313" key="4">
    <source>
        <dbReference type="Proteomes" id="UP000077266"/>
    </source>
</evidence>
<proteinExistence type="predicted"/>
<feature type="transmembrane region" description="Helical" evidence="1">
    <location>
        <begin position="102"/>
        <end position="123"/>
    </location>
</feature>
<evidence type="ECO:0000256" key="1">
    <source>
        <dbReference type="SAM" id="Phobius"/>
    </source>
</evidence>
<protein>
    <recommendedName>
        <fullName evidence="2">DUF6534 domain-containing protein</fullName>
    </recommendedName>
</protein>
<dbReference type="InterPro" id="IPR045339">
    <property type="entry name" value="DUF6534"/>
</dbReference>
<keyword evidence="4" id="KW-1185">Reference proteome</keyword>
<dbReference type="PANTHER" id="PTHR40465">
    <property type="entry name" value="CHROMOSOME 1, WHOLE GENOME SHOTGUN SEQUENCE"/>
    <property type="match status" value="1"/>
</dbReference>